<protein>
    <submittedName>
        <fullName evidence="2">Acyl carrier protein</fullName>
    </submittedName>
</protein>
<accession>A0ABW7PTF3</accession>
<dbReference type="Proteomes" id="UP001611251">
    <property type="component" value="Unassembled WGS sequence"/>
</dbReference>
<dbReference type="InterPro" id="IPR036736">
    <property type="entry name" value="ACP-like_sf"/>
</dbReference>
<dbReference type="Pfam" id="PF00550">
    <property type="entry name" value="PP-binding"/>
    <property type="match status" value="1"/>
</dbReference>
<keyword evidence="3" id="KW-1185">Reference proteome</keyword>
<reference evidence="2 3" key="1">
    <citation type="submission" date="2024-08" db="EMBL/GenBank/DDBJ databases">
        <title>Pantoea ronii - a newly identified human opportunistic pathogen.</title>
        <authorList>
            <person name="Keidar-Friedman D."/>
            <person name="Sorek N."/>
            <person name="Leshin-Carmel D."/>
            <person name="Tsur A."/>
            <person name="Amsalem M."/>
            <person name="Tolkach D."/>
            <person name="Brosh-Nissimov T."/>
        </authorList>
    </citation>
    <scope>NUCLEOTIDE SEQUENCE [LARGE SCALE GENOMIC DNA]</scope>
    <source>
        <strain evidence="2 3">AA23256</strain>
    </source>
</reference>
<sequence length="84" mass="9398">MTDAKKAIFAQLHSIVAGETASEPDTIRAESYIKKDLGLDDLALTSIIAEIETRYNVTLERDEWQEDVTLDFLAEEVKAQLDAL</sequence>
<organism evidence="2 3">
    <name type="scientific">Pantoea osteomyelitidis</name>
    <dbReference type="NCBI Taxonomy" id="3230026"/>
    <lineage>
        <taxon>Bacteria</taxon>
        <taxon>Pseudomonadati</taxon>
        <taxon>Pseudomonadota</taxon>
        <taxon>Gammaproteobacteria</taxon>
        <taxon>Enterobacterales</taxon>
        <taxon>Erwiniaceae</taxon>
        <taxon>Pantoea</taxon>
    </lineage>
</organism>
<name>A0ABW7PTF3_9GAMM</name>
<feature type="domain" description="Carrier" evidence="1">
    <location>
        <begin position="3"/>
        <end position="81"/>
    </location>
</feature>
<dbReference type="SUPFAM" id="SSF47336">
    <property type="entry name" value="ACP-like"/>
    <property type="match status" value="1"/>
</dbReference>
<evidence type="ECO:0000259" key="1">
    <source>
        <dbReference type="PROSITE" id="PS50075"/>
    </source>
</evidence>
<dbReference type="Gene3D" id="1.10.1200.10">
    <property type="entry name" value="ACP-like"/>
    <property type="match status" value="1"/>
</dbReference>
<gene>
    <name evidence="2" type="ORF">ABU178_05270</name>
</gene>
<comment type="caution">
    <text evidence="2">The sequence shown here is derived from an EMBL/GenBank/DDBJ whole genome shotgun (WGS) entry which is preliminary data.</text>
</comment>
<dbReference type="PROSITE" id="PS50075">
    <property type="entry name" value="CARRIER"/>
    <property type="match status" value="1"/>
</dbReference>
<dbReference type="EMBL" id="JBGFSN010000004">
    <property type="protein sequence ID" value="MFH8133588.1"/>
    <property type="molecule type" value="Genomic_DNA"/>
</dbReference>
<proteinExistence type="predicted"/>
<evidence type="ECO:0000313" key="3">
    <source>
        <dbReference type="Proteomes" id="UP001611251"/>
    </source>
</evidence>
<evidence type="ECO:0000313" key="2">
    <source>
        <dbReference type="EMBL" id="MFH8133588.1"/>
    </source>
</evidence>
<dbReference type="InterPro" id="IPR009081">
    <property type="entry name" value="PP-bd_ACP"/>
</dbReference>
<dbReference type="RefSeq" id="WP_397212687.1">
    <property type="nucleotide sequence ID" value="NZ_JBGFSN010000004.1"/>
</dbReference>